<keyword evidence="2" id="KW-0808">Transferase</keyword>
<dbReference type="PANTHER" id="PTHR48207:SF3">
    <property type="entry name" value="SUCCINATE--HYDROXYMETHYLGLUTARATE COA-TRANSFERASE"/>
    <property type="match status" value="1"/>
</dbReference>
<comment type="similarity">
    <text evidence="1">Belongs to the CoA-transferase III family.</text>
</comment>
<protein>
    <recommendedName>
        <fullName evidence="5">Formyl-CoA transferase</fullName>
    </recommendedName>
</protein>
<dbReference type="InterPro" id="IPR003673">
    <property type="entry name" value="CoA-Trfase_fam_III"/>
</dbReference>
<organism evidence="3 4">
    <name type="scientific">Exophiala sideris</name>
    <dbReference type="NCBI Taxonomy" id="1016849"/>
    <lineage>
        <taxon>Eukaryota</taxon>
        <taxon>Fungi</taxon>
        <taxon>Dikarya</taxon>
        <taxon>Ascomycota</taxon>
        <taxon>Pezizomycotina</taxon>
        <taxon>Eurotiomycetes</taxon>
        <taxon>Chaetothyriomycetidae</taxon>
        <taxon>Chaetothyriales</taxon>
        <taxon>Herpotrichiellaceae</taxon>
        <taxon>Exophiala</taxon>
    </lineage>
</organism>
<name>A0A0D1W224_9EURO</name>
<dbReference type="STRING" id="1016849.A0A0D1W224"/>
<reference evidence="3 4" key="1">
    <citation type="submission" date="2015-01" db="EMBL/GenBank/DDBJ databases">
        <title>The Genome Sequence of Exophiala sideris CBS121828.</title>
        <authorList>
            <consortium name="The Broad Institute Genomics Platform"/>
            <person name="Cuomo C."/>
            <person name="de Hoog S."/>
            <person name="Gorbushina A."/>
            <person name="Stielow B."/>
            <person name="Teixiera M."/>
            <person name="Abouelleil A."/>
            <person name="Chapman S.B."/>
            <person name="Priest M."/>
            <person name="Young S.K."/>
            <person name="Wortman J."/>
            <person name="Nusbaum C."/>
            <person name="Birren B."/>
        </authorList>
    </citation>
    <scope>NUCLEOTIDE SEQUENCE [LARGE SCALE GENOMIC DNA]</scope>
    <source>
        <strain evidence="3 4">CBS 121828</strain>
    </source>
</reference>
<dbReference type="GO" id="GO:0047369">
    <property type="term" value="F:succinate-hydroxymethylglutarate CoA-transferase activity"/>
    <property type="evidence" value="ECO:0007669"/>
    <property type="project" value="TreeGrafter"/>
</dbReference>
<dbReference type="OrthoDB" id="5863171at2759"/>
<dbReference type="GO" id="GO:0005739">
    <property type="term" value="C:mitochondrion"/>
    <property type="evidence" value="ECO:0007669"/>
    <property type="project" value="TreeGrafter"/>
</dbReference>
<dbReference type="Gene3D" id="3.40.50.10540">
    <property type="entry name" value="Crotonobetainyl-coa:carnitine coa-transferase, domain 1"/>
    <property type="match status" value="3"/>
</dbReference>
<proteinExistence type="inferred from homology"/>
<dbReference type="SUPFAM" id="SSF89796">
    <property type="entry name" value="CoA-transferase family III (CaiB/BaiF)"/>
    <property type="match status" value="1"/>
</dbReference>
<dbReference type="AlphaFoldDB" id="A0A0D1W224"/>
<evidence type="ECO:0000256" key="2">
    <source>
        <dbReference type="ARBA" id="ARBA00022679"/>
    </source>
</evidence>
<dbReference type="Proteomes" id="UP000053599">
    <property type="component" value="Unassembled WGS sequence"/>
</dbReference>
<dbReference type="InterPro" id="IPR023606">
    <property type="entry name" value="CoA-Trfase_III_dom_1_sf"/>
</dbReference>
<evidence type="ECO:0008006" key="5">
    <source>
        <dbReference type="Google" id="ProtNLM"/>
    </source>
</evidence>
<dbReference type="HOGENOM" id="CLU_033975_0_1_1"/>
<dbReference type="Pfam" id="PF02515">
    <property type="entry name" value="CoA_transf_3"/>
    <property type="match status" value="1"/>
</dbReference>
<dbReference type="PANTHER" id="PTHR48207">
    <property type="entry name" value="SUCCINATE--HYDROXYMETHYLGLUTARATE COA-TRANSFERASE"/>
    <property type="match status" value="1"/>
</dbReference>
<gene>
    <name evidence="3" type="ORF">PV11_04890</name>
</gene>
<evidence type="ECO:0000256" key="1">
    <source>
        <dbReference type="ARBA" id="ARBA00008383"/>
    </source>
</evidence>
<evidence type="ECO:0000313" key="4">
    <source>
        <dbReference type="Proteomes" id="UP000053599"/>
    </source>
</evidence>
<evidence type="ECO:0000313" key="3">
    <source>
        <dbReference type="EMBL" id="KIV82815.1"/>
    </source>
</evidence>
<sequence>MSRTIWTQRISNQLQRTAPVSPTHIKARPRHDIAVQNQRGGNGPLRGVKILDLTRVLAGPFCTRILADYGAEVIKVEHPTGGDDTRTWRTQKENRLWNEKGKSMSAYFSTINRNKKSISLNLKHEKGRKIFFELAEKADVVVDNFIPGKMDELGYGSSGPYAKRAGYDVIAAGEAGLLHITGEPNGPPTKPGVGLTDMCTGLYLHGAILAALYTRQQTGVGQKVDASLFETQVSVLANVAMTWLNTGEEAKRWGTSHPSIVPYQAFKTKDSYLVLGAVNNRQFKILTERLSLPELPEDARFVDNDTRVLNREVLKPILDEAFAARSTDDWLAIFEGSGMPYGPINTLQKAFEHPQIEARRMVDIVPHEAAASGSIKILGIPVKYSNTKPSIHSPPPLLGEHTDVVLQELGYSGQAISELRTEKAV</sequence>
<dbReference type="EMBL" id="KN846952">
    <property type="protein sequence ID" value="KIV82815.1"/>
    <property type="molecule type" value="Genomic_DNA"/>
</dbReference>
<dbReference type="InterPro" id="IPR050483">
    <property type="entry name" value="CoA-transferase_III_domain"/>
</dbReference>
<accession>A0A0D1W224</accession>